<dbReference type="GO" id="GO:0008933">
    <property type="term" value="F:peptidoglycan lytic transglycosylase activity"/>
    <property type="evidence" value="ECO:0007669"/>
    <property type="project" value="InterPro"/>
</dbReference>
<dbReference type="RefSeq" id="WP_096406249.1">
    <property type="nucleotide sequence ID" value="NZ_AP017372.2"/>
</dbReference>
<evidence type="ECO:0000256" key="1">
    <source>
        <dbReference type="ARBA" id="ARBA00007734"/>
    </source>
</evidence>
<dbReference type="Gene3D" id="1.10.530.10">
    <property type="match status" value="1"/>
</dbReference>
<proteinExistence type="inferred from homology"/>
<gene>
    <name evidence="3" type="ORF">HH1059_23510</name>
</gene>
<dbReference type="CDD" id="cd16896">
    <property type="entry name" value="LT_Slt70-like"/>
    <property type="match status" value="1"/>
</dbReference>
<evidence type="ECO:0000313" key="3">
    <source>
        <dbReference type="EMBL" id="BAU56420.1"/>
    </source>
</evidence>
<dbReference type="Proteomes" id="UP000218890">
    <property type="component" value="Chromosome"/>
</dbReference>
<dbReference type="SUPFAM" id="SSF53955">
    <property type="entry name" value="Lysozyme-like"/>
    <property type="match status" value="1"/>
</dbReference>
<organism evidence="3 4">
    <name type="scientific">Halorhodospira halochloris</name>
    <name type="common">Ectothiorhodospira halochloris</name>
    <dbReference type="NCBI Taxonomy" id="1052"/>
    <lineage>
        <taxon>Bacteria</taxon>
        <taxon>Pseudomonadati</taxon>
        <taxon>Pseudomonadota</taxon>
        <taxon>Gammaproteobacteria</taxon>
        <taxon>Chromatiales</taxon>
        <taxon>Ectothiorhodospiraceae</taxon>
        <taxon>Halorhodospira</taxon>
    </lineage>
</organism>
<comment type="similarity">
    <text evidence="1">Belongs to the transglycosylase Slt family.</text>
</comment>
<accession>A0A0X8X6D2</accession>
<sequence>MRVLLSAAWSVASLVAVVVVVHHNEAWPAHLPAQIKGAAWEQGVDEQLQDAASMPQATPAVIEILTAGDDADPALRVDSNRVISMQRLEEIIAEAAESTGLDIDLIRAVVRTESDFRPSVVSSAGAVGLMQVRPVAAVDTASRMSGHKSEWAKRFAERDIADINHEDLLDPQVNVLLGSHYLAHLRERYSSYGEPMALWLALAAYNWGPGNVYRHITSNPHMNNLNDLRWLLNRRAPYETRAFIHRVLERSNMRLETA</sequence>
<keyword evidence="4" id="KW-1185">Reference proteome</keyword>
<dbReference type="OrthoDB" id="92254at2"/>
<evidence type="ECO:0000259" key="2">
    <source>
        <dbReference type="Pfam" id="PF01464"/>
    </source>
</evidence>
<dbReference type="Pfam" id="PF01464">
    <property type="entry name" value="SLT"/>
    <property type="match status" value="1"/>
</dbReference>
<reference evidence="3" key="1">
    <citation type="submission" date="2016-02" db="EMBL/GenBank/DDBJ databases">
        <title>Halorhodospira halochloris DSM-1059 complete genome, version 2.</title>
        <authorList>
            <person name="Tsukatani Y."/>
        </authorList>
    </citation>
    <scope>NUCLEOTIDE SEQUENCE</scope>
    <source>
        <strain evidence="3">DSM 1059</strain>
    </source>
</reference>
<dbReference type="InterPro" id="IPR000189">
    <property type="entry name" value="Transglyc_AS"/>
</dbReference>
<dbReference type="KEGG" id="hhk:HH1059_23510"/>
<dbReference type="GO" id="GO:0000270">
    <property type="term" value="P:peptidoglycan metabolic process"/>
    <property type="evidence" value="ECO:0007669"/>
    <property type="project" value="InterPro"/>
</dbReference>
<dbReference type="InterPro" id="IPR023346">
    <property type="entry name" value="Lysozyme-like_dom_sf"/>
</dbReference>
<evidence type="ECO:0000313" key="4">
    <source>
        <dbReference type="Proteomes" id="UP000218890"/>
    </source>
</evidence>
<protein>
    <submittedName>
        <fullName evidence="3">Soluble lytic murein transglycosylase</fullName>
    </submittedName>
</protein>
<dbReference type="PROSITE" id="PS00922">
    <property type="entry name" value="TRANSGLYCOSYLASE"/>
    <property type="match status" value="1"/>
</dbReference>
<dbReference type="EMBL" id="AP017372">
    <property type="protein sequence ID" value="BAU56420.1"/>
    <property type="molecule type" value="Genomic_DNA"/>
</dbReference>
<dbReference type="GO" id="GO:0016020">
    <property type="term" value="C:membrane"/>
    <property type="evidence" value="ECO:0007669"/>
    <property type="project" value="InterPro"/>
</dbReference>
<dbReference type="AlphaFoldDB" id="A0A0X8X6D2"/>
<name>A0A0X8X6D2_HALHR</name>
<dbReference type="PANTHER" id="PTHR37423:SF2">
    <property type="entry name" value="MEMBRANE-BOUND LYTIC MUREIN TRANSGLYCOSYLASE C"/>
    <property type="match status" value="1"/>
</dbReference>
<dbReference type="PANTHER" id="PTHR37423">
    <property type="entry name" value="SOLUBLE LYTIC MUREIN TRANSGLYCOSYLASE-RELATED"/>
    <property type="match status" value="1"/>
</dbReference>
<feature type="domain" description="Transglycosylase SLT" evidence="2">
    <location>
        <begin position="91"/>
        <end position="221"/>
    </location>
</feature>
<dbReference type="InterPro" id="IPR008258">
    <property type="entry name" value="Transglycosylase_SLT_dom_1"/>
</dbReference>